<proteinExistence type="predicted"/>
<dbReference type="EMBL" id="JAPWHE010000012">
    <property type="protein sequence ID" value="MCZ4330965.1"/>
    <property type="molecule type" value="Genomic_DNA"/>
</dbReference>
<dbReference type="RefSeq" id="WP_269360002.1">
    <property type="nucleotide sequence ID" value="NZ_JAPWHE010000012.1"/>
</dbReference>
<dbReference type="InterPro" id="IPR041238">
    <property type="entry name" value="Rap1a"/>
</dbReference>
<keyword evidence="1" id="KW-0732">Signal</keyword>
<sequence>MKRSQGFAAILLVFGLALSCPVASAGFVDGYQLKKWSDGSDRVQHGSKQSLDLADESYLIGYISGISDFGDGLIFCSPSNARLGQLMGVTRKHLLANPEKWNQPAAMLVVEALMQAFPCK</sequence>
<feature type="signal peptide" evidence="1">
    <location>
        <begin position="1"/>
        <end position="25"/>
    </location>
</feature>
<reference evidence="3" key="1">
    <citation type="submission" date="2022-12" db="EMBL/GenBank/DDBJ databases">
        <title>Bacterial isolates from different developmental stages of Nematostella vectensis.</title>
        <authorList>
            <person name="Fraune S."/>
        </authorList>
    </citation>
    <scope>NUCLEOTIDE SEQUENCE</scope>
    <source>
        <strain evidence="3">G21619-S1</strain>
    </source>
</reference>
<dbReference type="Proteomes" id="UP001068379">
    <property type="component" value="Unassembled WGS sequence"/>
</dbReference>
<feature type="domain" description="Rap1a immunity protein" evidence="2">
    <location>
        <begin position="45"/>
        <end position="119"/>
    </location>
</feature>
<protein>
    <submittedName>
        <fullName evidence="3">Rap1a/Tai family immunity protein</fullName>
    </submittedName>
</protein>
<comment type="caution">
    <text evidence="3">The sequence shown here is derived from an EMBL/GenBank/DDBJ whole genome shotgun (WGS) entry which is preliminary data.</text>
</comment>
<evidence type="ECO:0000259" key="2">
    <source>
        <dbReference type="Pfam" id="PF18602"/>
    </source>
</evidence>
<keyword evidence="4" id="KW-1185">Reference proteome</keyword>
<accession>A0ABT4M7K9</accession>
<organism evidence="3 4">
    <name type="scientific">Castellaniella denitrificans</name>
    <dbReference type="NCBI Taxonomy" id="56119"/>
    <lineage>
        <taxon>Bacteria</taxon>
        <taxon>Pseudomonadati</taxon>
        <taxon>Pseudomonadota</taxon>
        <taxon>Betaproteobacteria</taxon>
        <taxon>Burkholderiales</taxon>
        <taxon>Alcaligenaceae</taxon>
        <taxon>Castellaniella</taxon>
    </lineage>
</organism>
<evidence type="ECO:0000313" key="4">
    <source>
        <dbReference type="Proteomes" id="UP001068379"/>
    </source>
</evidence>
<gene>
    <name evidence="3" type="ORF">O4H32_13520</name>
</gene>
<evidence type="ECO:0000313" key="3">
    <source>
        <dbReference type="EMBL" id="MCZ4330965.1"/>
    </source>
</evidence>
<feature type="chain" id="PRO_5046586332" evidence="1">
    <location>
        <begin position="26"/>
        <end position="120"/>
    </location>
</feature>
<dbReference type="Pfam" id="PF18602">
    <property type="entry name" value="Rap1a"/>
    <property type="match status" value="1"/>
</dbReference>
<name>A0ABT4M7K9_9BURK</name>
<evidence type="ECO:0000256" key="1">
    <source>
        <dbReference type="SAM" id="SignalP"/>
    </source>
</evidence>
<dbReference type="Gene3D" id="1.10.890.40">
    <property type="match status" value="1"/>
</dbReference>
<dbReference type="PROSITE" id="PS51257">
    <property type="entry name" value="PROKAR_LIPOPROTEIN"/>
    <property type="match status" value="1"/>
</dbReference>